<dbReference type="OrthoDB" id="8954335at2759"/>
<keyword evidence="3" id="KW-1185">Reference proteome</keyword>
<evidence type="ECO:0000259" key="1">
    <source>
        <dbReference type="Pfam" id="PF01926"/>
    </source>
</evidence>
<dbReference type="InterPro" id="IPR006073">
    <property type="entry name" value="GTP-bd"/>
</dbReference>
<dbReference type="SUPFAM" id="SSF52540">
    <property type="entry name" value="P-loop containing nucleoside triphosphate hydrolases"/>
    <property type="match status" value="1"/>
</dbReference>
<sequence>MLETALILVVGLTGSGRTTFINEASGSDLKVGGTLKPCTAKVTAAKPFELSDRRVILIDTPGLSSDTLTKISTDVKKLCVSQKQNLAGIIYLHRILAKHIDPTSTLNAQMLKLELNQTPIVIATTFWSKPGQKLSPTPDDIFGEGSNVNASVEKYEDSQESAHKIVSGIMRRSPPAETEIHGSSWCCH</sequence>
<protein>
    <recommendedName>
        <fullName evidence="1">G domain-containing protein</fullName>
    </recommendedName>
</protein>
<evidence type="ECO:0000313" key="2">
    <source>
        <dbReference type="EMBL" id="KAF9528319.1"/>
    </source>
</evidence>
<dbReference type="Proteomes" id="UP000807306">
    <property type="component" value="Unassembled WGS sequence"/>
</dbReference>
<reference evidence="2" key="1">
    <citation type="submission" date="2020-11" db="EMBL/GenBank/DDBJ databases">
        <authorList>
            <consortium name="DOE Joint Genome Institute"/>
            <person name="Ahrendt S."/>
            <person name="Riley R."/>
            <person name="Andreopoulos W."/>
            <person name="Labutti K."/>
            <person name="Pangilinan J."/>
            <person name="Ruiz-Duenas F.J."/>
            <person name="Barrasa J.M."/>
            <person name="Sanchez-Garcia M."/>
            <person name="Camarero S."/>
            <person name="Miyauchi S."/>
            <person name="Serrano A."/>
            <person name="Linde D."/>
            <person name="Babiker R."/>
            <person name="Drula E."/>
            <person name="Ayuso-Fernandez I."/>
            <person name="Pacheco R."/>
            <person name="Padilla G."/>
            <person name="Ferreira P."/>
            <person name="Barriuso J."/>
            <person name="Kellner H."/>
            <person name="Castanera R."/>
            <person name="Alfaro M."/>
            <person name="Ramirez L."/>
            <person name="Pisabarro A.G."/>
            <person name="Kuo A."/>
            <person name="Tritt A."/>
            <person name="Lipzen A."/>
            <person name="He G."/>
            <person name="Yan M."/>
            <person name="Ng V."/>
            <person name="Cullen D."/>
            <person name="Martin F."/>
            <person name="Rosso M.-N."/>
            <person name="Henrissat B."/>
            <person name="Hibbett D."/>
            <person name="Martinez A.T."/>
            <person name="Grigoriev I.V."/>
        </authorList>
    </citation>
    <scope>NUCLEOTIDE SEQUENCE</scope>
    <source>
        <strain evidence="2">CBS 506.95</strain>
    </source>
</reference>
<name>A0A9P6JQ41_9AGAR</name>
<dbReference type="AlphaFoldDB" id="A0A9P6JQ41"/>
<evidence type="ECO:0000313" key="3">
    <source>
        <dbReference type="Proteomes" id="UP000807306"/>
    </source>
</evidence>
<feature type="domain" description="G" evidence="1">
    <location>
        <begin position="7"/>
        <end position="122"/>
    </location>
</feature>
<proteinExistence type="predicted"/>
<dbReference type="EMBL" id="MU157854">
    <property type="protein sequence ID" value="KAF9528319.1"/>
    <property type="molecule type" value="Genomic_DNA"/>
</dbReference>
<organism evidence="2 3">
    <name type="scientific">Crepidotus variabilis</name>
    <dbReference type="NCBI Taxonomy" id="179855"/>
    <lineage>
        <taxon>Eukaryota</taxon>
        <taxon>Fungi</taxon>
        <taxon>Dikarya</taxon>
        <taxon>Basidiomycota</taxon>
        <taxon>Agaricomycotina</taxon>
        <taxon>Agaricomycetes</taxon>
        <taxon>Agaricomycetidae</taxon>
        <taxon>Agaricales</taxon>
        <taxon>Agaricineae</taxon>
        <taxon>Crepidotaceae</taxon>
        <taxon>Crepidotus</taxon>
    </lineage>
</organism>
<dbReference type="InterPro" id="IPR027417">
    <property type="entry name" value="P-loop_NTPase"/>
</dbReference>
<dbReference type="GO" id="GO:0005525">
    <property type="term" value="F:GTP binding"/>
    <property type="evidence" value="ECO:0007669"/>
    <property type="project" value="InterPro"/>
</dbReference>
<comment type="caution">
    <text evidence="2">The sequence shown here is derived from an EMBL/GenBank/DDBJ whole genome shotgun (WGS) entry which is preliminary data.</text>
</comment>
<dbReference type="Pfam" id="PF01926">
    <property type="entry name" value="MMR_HSR1"/>
    <property type="match status" value="1"/>
</dbReference>
<dbReference type="Gene3D" id="3.40.50.300">
    <property type="entry name" value="P-loop containing nucleotide triphosphate hydrolases"/>
    <property type="match status" value="1"/>
</dbReference>
<accession>A0A9P6JQ41</accession>
<gene>
    <name evidence="2" type="ORF">CPB83DRAFT_883678</name>
</gene>